<evidence type="ECO:0000313" key="2">
    <source>
        <dbReference type="EMBL" id="KAF4028918.1"/>
    </source>
</evidence>
<evidence type="ECO:0000313" key="3">
    <source>
        <dbReference type="Proteomes" id="UP000602510"/>
    </source>
</evidence>
<keyword evidence="3" id="KW-1185">Reference proteome</keyword>
<dbReference type="EMBL" id="WSZM01000930">
    <property type="protein sequence ID" value="KAF4028918.1"/>
    <property type="molecule type" value="Genomic_DNA"/>
</dbReference>
<evidence type="ECO:0000256" key="1">
    <source>
        <dbReference type="SAM" id="MobiDB-lite"/>
    </source>
</evidence>
<dbReference type="Proteomes" id="UP000602510">
    <property type="component" value="Unassembled WGS sequence"/>
</dbReference>
<sequence>MATTSSVASADETSVTKTTVADEKSAASVNETLAAADDNANNTSDAFDDVRATQIDTSAELS</sequence>
<feature type="region of interest" description="Disordered" evidence="1">
    <location>
        <begin position="1"/>
        <end position="62"/>
    </location>
</feature>
<protein>
    <submittedName>
        <fullName evidence="2">Uncharacterized protein</fullName>
    </submittedName>
</protein>
<dbReference type="AlphaFoldDB" id="A0A833SGR2"/>
<gene>
    <name evidence="2" type="ORF">GN244_ATG19383</name>
</gene>
<name>A0A833SGR2_PHYIN</name>
<feature type="compositionally biased region" description="Polar residues" evidence="1">
    <location>
        <begin position="1"/>
        <end position="19"/>
    </location>
</feature>
<comment type="caution">
    <text evidence="2">The sequence shown here is derived from an EMBL/GenBank/DDBJ whole genome shotgun (WGS) entry which is preliminary data.</text>
</comment>
<feature type="compositionally biased region" description="Low complexity" evidence="1">
    <location>
        <begin position="34"/>
        <end position="45"/>
    </location>
</feature>
<organism evidence="2 3">
    <name type="scientific">Phytophthora infestans</name>
    <name type="common">Potato late blight agent</name>
    <name type="synonym">Botrytis infestans</name>
    <dbReference type="NCBI Taxonomy" id="4787"/>
    <lineage>
        <taxon>Eukaryota</taxon>
        <taxon>Sar</taxon>
        <taxon>Stramenopiles</taxon>
        <taxon>Oomycota</taxon>
        <taxon>Peronosporomycetes</taxon>
        <taxon>Peronosporales</taxon>
        <taxon>Peronosporaceae</taxon>
        <taxon>Phytophthora</taxon>
    </lineage>
</organism>
<reference evidence="2" key="1">
    <citation type="submission" date="2020-04" db="EMBL/GenBank/DDBJ databases">
        <title>Hybrid Assembly of Korean Phytophthora infestans isolates.</title>
        <authorList>
            <person name="Prokchorchik M."/>
            <person name="Lee Y."/>
            <person name="Seo J."/>
            <person name="Cho J.-H."/>
            <person name="Park Y.-E."/>
            <person name="Jang D.-C."/>
            <person name="Im J.-S."/>
            <person name="Choi J.-G."/>
            <person name="Park H.-J."/>
            <person name="Lee G.-B."/>
            <person name="Lee Y.-G."/>
            <person name="Hong S.-Y."/>
            <person name="Cho K."/>
            <person name="Sohn K.H."/>
        </authorList>
    </citation>
    <scope>NUCLEOTIDE SEQUENCE</scope>
    <source>
        <strain evidence="2">KR_1_A1</strain>
    </source>
</reference>
<accession>A0A833SGR2</accession>
<proteinExistence type="predicted"/>